<proteinExistence type="predicted"/>
<dbReference type="InterPro" id="IPR053185">
    <property type="entry name" value="SET_domain_protein"/>
</dbReference>
<dbReference type="SUPFAM" id="SSF82199">
    <property type="entry name" value="SET domain"/>
    <property type="match status" value="1"/>
</dbReference>
<dbReference type="PANTHER" id="PTHR47332:SF2">
    <property type="entry name" value="SET-6"/>
    <property type="match status" value="1"/>
</dbReference>
<keyword evidence="3" id="KW-1185">Reference proteome</keyword>
<accession>A0ABR4L324</accession>
<dbReference type="GeneID" id="98159611"/>
<evidence type="ECO:0000313" key="2">
    <source>
        <dbReference type="EMBL" id="KAL2858939.1"/>
    </source>
</evidence>
<dbReference type="SMART" id="SM00317">
    <property type="entry name" value="SET"/>
    <property type="match status" value="1"/>
</dbReference>
<comment type="caution">
    <text evidence="2">The sequence shown here is derived from an EMBL/GenBank/DDBJ whole genome shotgun (WGS) entry which is preliminary data.</text>
</comment>
<dbReference type="Gene3D" id="2.170.270.10">
    <property type="entry name" value="SET domain"/>
    <property type="match status" value="1"/>
</dbReference>
<protein>
    <recommendedName>
        <fullName evidence="1">SET domain-containing protein</fullName>
    </recommendedName>
</protein>
<evidence type="ECO:0000259" key="1">
    <source>
        <dbReference type="PROSITE" id="PS50280"/>
    </source>
</evidence>
<feature type="domain" description="SET" evidence="1">
    <location>
        <begin position="16"/>
        <end position="159"/>
    </location>
</feature>
<dbReference type="InterPro" id="IPR046341">
    <property type="entry name" value="SET_dom_sf"/>
</dbReference>
<dbReference type="CDD" id="cd20071">
    <property type="entry name" value="SET_SMYD"/>
    <property type="match status" value="1"/>
</dbReference>
<sequence>MSQPHPYSTLPIPKTAPFKLQPSPGKGWGAFATRRIHQGTIILTETPLFSIPKHHDQITETDIYLAFQSLSPSQKQHFLALRNNASTTFPTMTAAFAENCFGRSTEPGPHALGLYILHSRFNHSCLPNAKIPRTDLTVGITSVAMRVIGAGEEITFCYETDFECRTRRERQDILHFVCGCRACVPGTEFQAASEMRRTLVRGLQYLTLGRDLDGQRHGGHGHDSARRPLIFDPVLKKAAEDLEIPTSSRLVYLLLTMVLLEEEGLLDGYMVERFAPSLRFVSRSFSLKSSASIAGFAMVQKRWIERFCVAMHLWGRADPGDAAVQAVLKAVRGLE</sequence>
<dbReference type="EMBL" id="JBFXLR010000004">
    <property type="protein sequence ID" value="KAL2858939.1"/>
    <property type="molecule type" value="Genomic_DNA"/>
</dbReference>
<dbReference type="PROSITE" id="PS50280">
    <property type="entry name" value="SET"/>
    <property type="match status" value="1"/>
</dbReference>
<organism evidence="2 3">
    <name type="scientific">Aspergillus pseudodeflectus</name>
    <dbReference type="NCBI Taxonomy" id="176178"/>
    <lineage>
        <taxon>Eukaryota</taxon>
        <taxon>Fungi</taxon>
        <taxon>Dikarya</taxon>
        <taxon>Ascomycota</taxon>
        <taxon>Pezizomycotina</taxon>
        <taxon>Eurotiomycetes</taxon>
        <taxon>Eurotiomycetidae</taxon>
        <taxon>Eurotiales</taxon>
        <taxon>Aspergillaceae</taxon>
        <taxon>Aspergillus</taxon>
        <taxon>Aspergillus subgen. Nidulantes</taxon>
    </lineage>
</organism>
<dbReference type="Pfam" id="PF00856">
    <property type="entry name" value="SET"/>
    <property type="match status" value="1"/>
</dbReference>
<dbReference type="Proteomes" id="UP001610444">
    <property type="component" value="Unassembled WGS sequence"/>
</dbReference>
<dbReference type="PANTHER" id="PTHR47332">
    <property type="entry name" value="SET DOMAIN-CONTAINING PROTEIN 5"/>
    <property type="match status" value="1"/>
</dbReference>
<reference evidence="2 3" key="1">
    <citation type="submission" date="2024-07" db="EMBL/GenBank/DDBJ databases">
        <title>Section-level genome sequencing and comparative genomics of Aspergillus sections Usti and Cavernicolus.</title>
        <authorList>
            <consortium name="Lawrence Berkeley National Laboratory"/>
            <person name="Nybo J.L."/>
            <person name="Vesth T.C."/>
            <person name="Theobald S."/>
            <person name="Frisvad J.C."/>
            <person name="Larsen T.O."/>
            <person name="Kjaerboelling I."/>
            <person name="Rothschild-Mancinelli K."/>
            <person name="Lyhne E.K."/>
            <person name="Kogle M.E."/>
            <person name="Barry K."/>
            <person name="Clum A."/>
            <person name="Na H."/>
            <person name="Ledsgaard L."/>
            <person name="Lin J."/>
            <person name="Lipzen A."/>
            <person name="Kuo A."/>
            <person name="Riley R."/>
            <person name="Mondo S."/>
            <person name="LaButti K."/>
            <person name="Haridas S."/>
            <person name="Pangalinan J."/>
            <person name="Salamov A.A."/>
            <person name="Simmons B.A."/>
            <person name="Magnuson J.K."/>
            <person name="Chen J."/>
            <person name="Drula E."/>
            <person name="Henrissat B."/>
            <person name="Wiebenga A."/>
            <person name="Lubbers R.J."/>
            <person name="Gomes A.C."/>
            <person name="Macurrencykelacurrency M.R."/>
            <person name="Stajich J."/>
            <person name="Grigoriev I.V."/>
            <person name="Mortensen U.H."/>
            <person name="De vries R.P."/>
            <person name="Baker S.E."/>
            <person name="Andersen M.R."/>
        </authorList>
    </citation>
    <scope>NUCLEOTIDE SEQUENCE [LARGE SCALE GENOMIC DNA]</scope>
    <source>
        <strain evidence="2 3">CBS 756.74</strain>
    </source>
</reference>
<gene>
    <name evidence="2" type="ORF">BJX68DRAFT_262462</name>
</gene>
<dbReference type="InterPro" id="IPR001214">
    <property type="entry name" value="SET_dom"/>
</dbReference>
<evidence type="ECO:0000313" key="3">
    <source>
        <dbReference type="Proteomes" id="UP001610444"/>
    </source>
</evidence>
<name>A0ABR4L324_9EURO</name>
<dbReference type="RefSeq" id="XP_070903903.1">
    <property type="nucleotide sequence ID" value="XM_071044447.1"/>
</dbReference>